<sequence>MEPEMKQSQVDSTPTFKVVSKRIAKNLGRAIATYGMIEPDDRVGVALSGGKDSWTLLHELIAFSKRSPIKFTVVPITVDTGYDGFDRNVARMTDYIRSHLPVEHLVIREHFPEIIDANLTKGTSNCSFCARLRRGTLYTHCQKHGITKLALGHHREDVNESLLMSLFYNGRLWTQGPVLKNMEKGVTIIRPLILCAEEDLRAYASHVGFPVVTCNCPHEGNTEHKRYVTKQLILRLRTEIPDIQRSLLSAAEELFPLMHHGQPELGRQELVPEEKT</sequence>
<dbReference type="EMBL" id="VDLU01000003">
    <property type="protein sequence ID" value="TNJ27800.1"/>
    <property type="molecule type" value="Genomic_DNA"/>
</dbReference>
<dbReference type="InterPro" id="IPR011063">
    <property type="entry name" value="TilS/TtcA_N"/>
</dbReference>
<dbReference type="InterPro" id="IPR035107">
    <property type="entry name" value="tRNA_thiolation_TtcA_Ctu1"/>
</dbReference>
<feature type="binding site" evidence="2">
    <location>
        <position position="152"/>
    </location>
    <ligand>
        <name>ATP</name>
        <dbReference type="ChEBI" id="CHEBI:30616"/>
    </ligand>
</feature>
<name>A0A4Z1SQ53_GIAMU</name>
<dbReference type="OrthoDB" id="420046at2759"/>
<feature type="domain" description="tRNA(Ile)-lysidine/2-thiocytidine synthase N-terminal" evidence="3">
    <location>
        <begin position="43"/>
        <end position="208"/>
    </location>
</feature>
<feature type="binding site" evidence="2">
    <location>
        <position position="52"/>
    </location>
    <ligand>
        <name>ATP</name>
        <dbReference type="ChEBI" id="CHEBI:30616"/>
    </ligand>
</feature>
<dbReference type="GO" id="GO:0005524">
    <property type="term" value="F:ATP binding"/>
    <property type="evidence" value="ECO:0007669"/>
    <property type="project" value="UniProtKB-KW"/>
</dbReference>
<keyword evidence="2" id="KW-0547">Nucleotide-binding</keyword>
<keyword evidence="5" id="KW-1185">Reference proteome</keyword>
<dbReference type="Pfam" id="PF01171">
    <property type="entry name" value="ATP_bind_3"/>
    <property type="match status" value="1"/>
</dbReference>
<dbReference type="PANTHER" id="PTHR43686:SF1">
    <property type="entry name" value="AMINOTRAN_5 DOMAIN-CONTAINING PROTEIN"/>
    <property type="match status" value="1"/>
</dbReference>
<dbReference type="Gene3D" id="3.40.50.620">
    <property type="entry name" value="HUPs"/>
    <property type="match status" value="1"/>
</dbReference>
<dbReference type="VEuPathDB" id="GiardiaDB:GMRT_12192"/>
<dbReference type="GO" id="GO:0008033">
    <property type="term" value="P:tRNA processing"/>
    <property type="evidence" value="ECO:0007669"/>
    <property type="project" value="InterPro"/>
</dbReference>
<keyword evidence="2" id="KW-0067">ATP-binding</keyword>
<reference evidence="4 5" key="1">
    <citation type="submission" date="2019-05" db="EMBL/GenBank/DDBJ databases">
        <title>The compact genome of Giardia muris reveals important steps in the evolution of intestinal protozoan parasites.</title>
        <authorList>
            <person name="Xu F."/>
            <person name="Jimenez-Gonzalez A."/>
            <person name="Einarsson E."/>
            <person name="Astvaldsson A."/>
            <person name="Peirasmaki D."/>
            <person name="Eckmann L."/>
            <person name="Andersson J.O."/>
            <person name="Svard S.G."/>
            <person name="Jerlstrom-Hultqvist J."/>
        </authorList>
    </citation>
    <scope>NUCLEOTIDE SEQUENCE [LARGE SCALE GENOMIC DNA]</scope>
    <source>
        <strain evidence="4 5">Roberts-Thomson</strain>
    </source>
</reference>
<evidence type="ECO:0000313" key="5">
    <source>
        <dbReference type="Proteomes" id="UP000315496"/>
    </source>
</evidence>
<evidence type="ECO:0000313" key="4">
    <source>
        <dbReference type="EMBL" id="TNJ27800.1"/>
    </source>
</evidence>
<dbReference type="InterPro" id="IPR014729">
    <property type="entry name" value="Rossmann-like_a/b/a_fold"/>
</dbReference>
<dbReference type="GO" id="GO:0016740">
    <property type="term" value="F:transferase activity"/>
    <property type="evidence" value="ECO:0007669"/>
    <property type="project" value="UniProtKB-KW"/>
</dbReference>
<keyword evidence="1" id="KW-0808">Transferase</keyword>
<proteinExistence type="predicted"/>
<organism evidence="4 5">
    <name type="scientific">Giardia muris</name>
    <dbReference type="NCBI Taxonomy" id="5742"/>
    <lineage>
        <taxon>Eukaryota</taxon>
        <taxon>Metamonada</taxon>
        <taxon>Diplomonadida</taxon>
        <taxon>Hexamitidae</taxon>
        <taxon>Giardiinae</taxon>
        <taxon>Giardia</taxon>
    </lineage>
</organism>
<dbReference type="PANTHER" id="PTHR43686">
    <property type="entry name" value="SULFURTRANSFERASE-RELATED"/>
    <property type="match status" value="1"/>
</dbReference>
<gene>
    <name evidence="4" type="ORF">GMRT_12192</name>
</gene>
<feature type="binding site" evidence="2">
    <location>
        <position position="78"/>
    </location>
    <ligand>
        <name>ATP</name>
        <dbReference type="ChEBI" id="CHEBI:30616"/>
    </ligand>
</feature>
<evidence type="ECO:0000256" key="1">
    <source>
        <dbReference type="ARBA" id="ARBA00022679"/>
    </source>
</evidence>
<feature type="binding site" evidence="2">
    <location>
        <position position="157"/>
    </location>
    <ligand>
        <name>ATP</name>
        <dbReference type="ChEBI" id="CHEBI:30616"/>
    </ligand>
</feature>
<evidence type="ECO:0000259" key="3">
    <source>
        <dbReference type="Pfam" id="PF01171"/>
    </source>
</evidence>
<dbReference type="CDD" id="cd24138">
    <property type="entry name" value="TtcA-like"/>
    <property type="match status" value="1"/>
</dbReference>
<comment type="caution">
    <text evidence="4">The sequence shown here is derived from an EMBL/GenBank/DDBJ whole genome shotgun (WGS) entry which is preliminary data.</text>
</comment>
<protein>
    <submittedName>
        <fullName evidence="4">tRNA(Ile)-lysidine synthase</fullName>
    </submittedName>
</protein>
<accession>A0A4Z1SQ53</accession>
<dbReference type="PIRSF" id="PIRSF004976">
    <property type="entry name" value="ATPase_YdaO"/>
    <property type="match status" value="1"/>
</dbReference>
<feature type="binding site" evidence="2">
    <location>
        <begin position="46"/>
        <end position="48"/>
    </location>
    <ligand>
        <name>ATP</name>
        <dbReference type="ChEBI" id="CHEBI:30616"/>
    </ligand>
</feature>
<dbReference type="Proteomes" id="UP000315496">
    <property type="component" value="Chromosome 3"/>
</dbReference>
<dbReference type="AlphaFoldDB" id="A0A4Z1SQ53"/>
<dbReference type="SUPFAM" id="SSF52402">
    <property type="entry name" value="Adenine nucleotide alpha hydrolases-like"/>
    <property type="match status" value="1"/>
</dbReference>
<evidence type="ECO:0000256" key="2">
    <source>
        <dbReference type="PIRSR" id="PIRSR004976-51"/>
    </source>
</evidence>